<feature type="binding site" evidence="4">
    <location>
        <position position="219"/>
    </location>
    <ligand>
        <name>allantoate</name>
        <dbReference type="ChEBI" id="CHEBI:17536"/>
    </ligand>
</feature>
<evidence type="ECO:0000256" key="4">
    <source>
        <dbReference type="PIRSR" id="PIRSR001235-2"/>
    </source>
</evidence>
<feature type="binding site" evidence="3">
    <location>
        <position position="85"/>
    </location>
    <ligand>
        <name>Zn(2+)</name>
        <dbReference type="ChEBI" id="CHEBI:29105"/>
        <label>1</label>
    </ligand>
</feature>
<dbReference type="InterPro" id="IPR036264">
    <property type="entry name" value="Bact_exopeptidase_dim_dom"/>
</dbReference>
<organism evidence="5 6">
    <name type="scientific">Alkalicoccobacillus porphyridii</name>
    <dbReference type="NCBI Taxonomy" id="2597270"/>
    <lineage>
        <taxon>Bacteria</taxon>
        <taxon>Bacillati</taxon>
        <taxon>Bacillota</taxon>
        <taxon>Bacilli</taxon>
        <taxon>Bacillales</taxon>
        <taxon>Bacillaceae</taxon>
        <taxon>Alkalicoccobacillus</taxon>
    </lineage>
</organism>
<evidence type="ECO:0000256" key="2">
    <source>
        <dbReference type="ARBA" id="ARBA00022801"/>
    </source>
</evidence>
<dbReference type="SUPFAM" id="SSF53187">
    <property type="entry name" value="Zn-dependent exopeptidases"/>
    <property type="match status" value="1"/>
</dbReference>
<name>A0A554A3P1_9BACI</name>
<feature type="binding site" evidence="4">
    <location>
        <position position="279"/>
    </location>
    <ligand>
        <name>allantoate</name>
        <dbReference type="ChEBI" id="CHEBI:17536"/>
    </ligand>
</feature>
<accession>A0A554A3P1</accession>
<dbReference type="NCBIfam" id="TIGR01879">
    <property type="entry name" value="hydantase"/>
    <property type="match status" value="1"/>
</dbReference>
<dbReference type="NCBIfam" id="NF006768">
    <property type="entry name" value="PRK09290.1-1"/>
    <property type="match status" value="1"/>
</dbReference>
<evidence type="ECO:0000313" key="5">
    <source>
        <dbReference type="EMBL" id="TSB48309.1"/>
    </source>
</evidence>
<keyword evidence="2 5" id="KW-0378">Hydrolase</keyword>
<proteinExistence type="inferred from homology"/>
<feature type="binding site" evidence="3">
    <location>
        <position position="96"/>
    </location>
    <ligand>
        <name>Zn(2+)</name>
        <dbReference type="ChEBI" id="CHEBI:29105"/>
        <label>1</label>
    </ligand>
</feature>
<dbReference type="RefSeq" id="WP_143846654.1">
    <property type="nucleotide sequence ID" value="NZ_VLXZ01000001.1"/>
</dbReference>
<dbReference type="EMBL" id="VLXZ01000001">
    <property type="protein sequence ID" value="TSB48309.1"/>
    <property type="molecule type" value="Genomic_DNA"/>
</dbReference>
<reference evidence="5 6" key="1">
    <citation type="submission" date="2019-07" db="EMBL/GenBank/DDBJ databases">
        <authorList>
            <person name="Park Y.J."/>
            <person name="Jeong S.E."/>
            <person name="Jung H.S."/>
        </authorList>
    </citation>
    <scope>NUCLEOTIDE SEQUENCE [LARGE SCALE GENOMIC DNA]</scope>
    <source>
        <strain evidence="6">P16(2019)</strain>
    </source>
</reference>
<dbReference type="PIRSF" id="PIRSF001235">
    <property type="entry name" value="Amidase_carbamoylase"/>
    <property type="match status" value="1"/>
</dbReference>
<evidence type="ECO:0000256" key="3">
    <source>
        <dbReference type="PIRSR" id="PIRSR001235-1"/>
    </source>
</evidence>
<protein>
    <submittedName>
        <fullName evidence="5">Allantoate deiminase</fullName>
        <ecNumber evidence="5">3.5.3.9</ecNumber>
    </submittedName>
</protein>
<dbReference type="InterPro" id="IPR002933">
    <property type="entry name" value="Peptidase_M20"/>
</dbReference>
<dbReference type="PANTHER" id="PTHR32494">
    <property type="entry name" value="ALLANTOATE DEIMINASE-RELATED"/>
    <property type="match status" value="1"/>
</dbReference>
<comment type="similarity">
    <text evidence="1">Belongs to the peptidase M20 family.</text>
</comment>
<feature type="binding site" evidence="3">
    <location>
        <position position="194"/>
    </location>
    <ligand>
        <name>Zn(2+)</name>
        <dbReference type="ChEBI" id="CHEBI:29105"/>
        <label>1</label>
    </ligand>
</feature>
<dbReference type="GO" id="GO:0046872">
    <property type="term" value="F:metal ion binding"/>
    <property type="evidence" value="ECO:0007669"/>
    <property type="project" value="UniProtKB-KW"/>
</dbReference>
<dbReference type="SUPFAM" id="SSF55031">
    <property type="entry name" value="Bacterial exopeptidase dimerisation domain"/>
    <property type="match status" value="1"/>
</dbReference>
<dbReference type="Pfam" id="PF01546">
    <property type="entry name" value="Peptidase_M20"/>
    <property type="match status" value="1"/>
</dbReference>
<keyword evidence="3" id="KW-0479">Metal-binding</keyword>
<dbReference type="Gene3D" id="3.30.70.360">
    <property type="match status" value="1"/>
</dbReference>
<evidence type="ECO:0000256" key="1">
    <source>
        <dbReference type="ARBA" id="ARBA00006153"/>
    </source>
</evidence>
<feature type="binding site" evidence="3">
    <location>
        <position position="385"/>
    </location>
    <ligand>
        <name>Zn(2+)</name>
        <dbReference type="ChEBI" id="CHEBI:29105"/>
        <label>2</label>
    </ligand>
</feature>
<dbReference type="AlphaFoldDB" id="A0A554A3P1"/>
<feature type="binding site" evidence="3">
    <location>
        <position position="96"/>
    </location>
    <ligand>
        <name>Zn(2+)</name>
        <dbReference type="ChEBI" id="CHEBI:29105"/>
        <label>2</label>
    </ligand>
</feature>
<dbReference type="GO" id="GO:0047652">
    <property type="term" value="F:allantoate deiminase activity"/>
    <property type="evidence" value="ECO:0007669"/>
    <property type="project" value="UniProtKB-EC"/>
</dbReference>
<keyword evidence="6" id="KW-1185">Reference proteome</keyword>
<feature type="binding site" evidence="3">
    <location>
        <position position="131"/>
    </location>
    <ligand>
        <name>Zn(2+)</name>
        <dbReference type="ChEBI" id="CHEBI:29105"/>
        <label>2</label>
    </ligand>
</feature>
<sequence>MAQHDAIPDQPSISHWIEWLATYGQTENGGVTRLLYSESWQRAQEAMKELMLQHGCQVRFDEVGNLFGRYPGREQPKAIILTGSHIDTVIDGGKYDGAYGILASMLAAHLLYLKYGPPKKTIEVVSLAEEEGSRFPFTFWGSKWVTGQVELEEAKALLDSNGFSLEEAMKQAGFGQPTLALKEKEKIEAFLEVHIEQGVMLERKQKEIGIVTDIVGQRRYTLQFQGESNHAGTTPMSMRKDALRLAAAFITHVTEEAERLDESLVATIGKVVVSPNTPNVIAGGVECSLDVRHANVAYLDAFEKIVFDYREIAKKQNMQMDINRWLNIKPVHLSDKHVQLTRQQAEEAGFSYDVMVSGAGHDAQVFGTFCPTSLIFVPSHKGISHSPEEYTHWQELEKGVEILKRQLYTLAYE</sequence>
<gene>
    <name evidence="5" type="primary">allC</name>
    <name evidence="5" type="ORF">FN960_01790</name>
</gene>
<feature type="binding site" evidence="4">
    <location>
        <position position="292"/>
    </location>
    <ligand>
        <name>allantoate</name>
        <dbReference type="ChEBI" id="CHEBI:17536"/>
    </ligand>
</feature>
<dbReference type="CDD" id="cd03884">
    <property type="entry name" value="M20_bAS"/>
    <property type="match status" value="1"/>
</dbReference>
<dbReference type="EC" id="3.5.3.9" evidence="5"/>
<dbReference type="InterPro" id="IPR010158">
    <property type="entry name" value="Amidase_Cbmase"/>
</dbReference>
<dbReference type="Gene3D" id="3.40.630.10">
    <property type="entry name" value="Zn peptidases"/>
    <property type="match status" value="1"/>
</dbReference>
<comment type="caution">
    <text evidence="5">The sequence shown here is derived from an EMBL/GenBank/DDBJ whole genome shotgun (WGS) entry which is preliminary data.</text>
</comment>
<comment type="cofactor">
    <cofactor evidence="3">
        <name>Zn(2+)</name>
        <dbReference type="ChEBI" id="CHEBI:29105"/>
    </cofactor>
    <text evidence="3">Binds 2 Zn(2+) ions per subunit.</text>
</comment>
<dbReference type="Proteomes" id="UP000318521">
    <property type="component" value="Unassembled WGS sequence"/>
</dbReference>
<dbReference type="OrthoDB" id="9808195at2"/>
<dbReference type="NCBIfam" id="NF006771">
    <property type="entry name" value="PRK09290.1-5"/>
    <property type="match status" value="1"/>
</dbReference>
<keyword evidence="3" id="KW-0862">Zinc</keyword>
<dbReference type="PANTHER" id="PTHR32494:SF5">
    <property type="entry name" value="ALLANTOATE AMIDOHYDROLASE"/>
    <property type="match status" value="1"/>
</dbReference>
<evidence type="ECO:0000313" key="6">
    <source>
        <dbReference type="Proteomes" id="UP000318521"/>
    </source>
</evidence>